<accession>M2YA58</accession>
<dbReference type="AlphaFoldDB" id="M2YA58"/>
<name>M2YA58_9PROT</name>
<keyword evidence="1" id="KW-0812">Transmembrane</keyword>
<gene>
    <name evidence="2" type="ORF">H261_10919</name>
</gene>
<feature type="transmembrane region" description="Helical" evidence="1">
    <location>
        <begin position="44"/>
        <end position="61"/>
    </location>
</feature>
<evidence type="ECO:0000256" key="1">
    <source>
        <dbReference type="SAM" id="Phobius"/>
    </source>
</evidence>
<protein>
    <submittedName>
        <fullName evidence="2">Uncharacterized protein</fullName>
    </submittedName>
</protein>
<reference evidence="2 3" key="1">
    <citation type="journal article" date="2014" name="Genome Announc.">
        <title>Draft Genome Sequence of Magnetospirillum sp. Strain SO-1, a Freshwater Magnetotactic Bacterium Isolated from the Ol'khovka River, Russia.</title>
        <authorList>
            <person name="Grouzdev D.S."/>
            <person name="Dziuba M.V."/>
            <person name="Sukhacheva M.S."/>
            <person name="Mardanov A.V."/>
            <person name="Beletskiy A.V."/>
            <person name="Kuznetsov B.B."/>
            <person name="Skryabin K.G."/>
        </authorList>
    </citation>
    <scope>NUCLEOTIDE SEQUENCE [LARGE SCALE GENOMIC DNA]</scope>
    <source>
        <strain evidence="2 3">SO-1</strain>
    </source>
</reference>
<comment type="caution">
    <text evidence="2">The sequence shown here is derived from an EMBL/GenBank/DDBJ whole genome shotgun (WGS) entry which is preliminary data.</text>
</comment>
<evidence type="ECO:0000313" key="3">
    <source>
        <dbReference type="Proteomes" id="UP000011744"/>
    </source>
</evidence>
<organism evidence="2 3">
    <name type="scientific">Paramagnetospirillum caucaseum</name>
    <dbReference type="NCBI Taxonomy" id="1244869"/>
    <lineage>
        <taxon>Bacteria</taxon>
        <taxon>Pseudomonadati</taxon>
        <taxon>Pseudomonadota</taxon>
        <taxon>Alphaproteobacteria</taxon>
        <taxon>Rhodospirillales</taxon>
        <taxon>Magnetospirillaceae</taxon>
        <taxon>Paramagnetospirillum</taxon>
    </lineage>
</organism>
<evidence type="ECO:0000313" key="2">
    <source>
        <dbReference type="EMBL" id="EME69911.1"/>
    </source>
</evidence>
<dbReference type="EMBL" id="AONQ01000025">
    <property type="protein sequence ID" value="EME69911.1"/>
    <property type="molecule type" value="Genomic_DNA"/>
</dbReference>
<dbReference type="eggNOG" id="ENOG50331ZH">
    <property type="taxonomic scope" value="Bacteria"/>
</dbReference>
<dbReference type="STRING" id="1244869.H261_10919"/>
<feature type="transmembrane region" description="Helical" evidence="1">
    <location>
        <begin position="12"/>
        <end position="38"/>
    </location>
</feature>
<keyword evidence="1" id="KW-1133">Transmembrane helix</keyword>
<dbReference type="OrthoDB" id="7361160at2"/>
<dbReference type="PATRIC" id="fig|1244869.3.peg.2202"/>
<dbReference type="InterPro" id="IPR055644">
    <property type="entry name" value="DUF7220"/>
</dbReference>
<sequence>MGQSHRMSMVEAVANVVIGYGIAVATQVVVFPIFGIHITLADDLAIGLVFLLVSLIRSYMLRRVFERLL</sequence>
<dbReference type="Proteomes" id="UP000011744">
    <property type="component" value="Unassembled WGS sequence"/>
</dbReference>
<keyword evidence="3" id="KW-1185">Reference proteome</keyword>
<keyword evidence="1" id="KW-0472">Membrane</keyword>
<dbReference type="Pfam" id="PF23858">
    <property type="entry name" value="DUF7220"/>
    <property type="match status" value="1"/>
</dbReference>
<proteinExistence type="predicted"/>